<evidence type="ECO:0000256" key="1">
    <source>
        <dbReference type="SAM" id="Phobius"/>
    </source>
</evidence>
<dbReference type="Pfam" id="PF01841">
    <property type="entry name" value="Transglut_core"/>
    <property type="match status" value="1"/>
</dbReference>
<dbReference type="PANTHER" id="PTHR42736">
    <property type="entry name" value="PROTEIN-GLUTAMINE GAMMA-GLUTAMYLTRANSFERASE"/>
    <property type="match status" value="1"/>
</dbReference>
<keyword evidence="4" id="KW-1185">Reference proteome</keyword>
<evidence type="ECO:0000313" key="4">
    <source>
        <dbReference type="Proteomes" id="UP000004793"/>
    </source>
</evidence>
<feature type="transmembrane region" description="Helical" evidence="1">
    <location>
        <begin position="6"/>
        <end position="23"/>
    </location>
</feature>
<dbReference type="AlphaFoldDB" id="A0A7U6GEW6"/>
<dbReference type="Pfam" id="PF11992">
    <property type="entry name" value="TgpA_N"/>
    <property type="match status" value="1"/>
</dbReference>
<dbReference type="EMBL" id="AP012051">
    <property type="protein sequence ID" value="BAL81119.1"/>
    <property type="molecule type" value="Genomic_DNA"/>
</dbReference>
<feature type="transmembrane region" description="Helical" evidence="1">
    <location>
        <begin position="496"/>
        <end position="514"/>
    </location>
</feature>
<accession>A0A7U6GEW6</accession>
<proteinExistence type="predicted"/>
<dbReference type="Gene3D" id="3.10.620.30">
    <property type="match status" value="1"/>
</dbReference>
<dbReference type="SUPFAM" id="SSF54001">
    <property type="entry name" value="Cysteine proteinases"/>
    <property type="match status" value="1"/>
</dbReference>
<organism evidence="3 4">
    <name type="scientific">Caldisericum exile (strain DSM 21853 / NBRC 104410 / AZM16c01)</name>
    <dbReference type="NCBI Taxonomy" id="511051"/>
    <lineage>
        <taxon>Bacteria</taxon>
        <taxon>Pseudomonadati</taxon>
        <taxon>Caldisericota/Cryosericota group</taxon>
        <taxon>Caldisericota</taxon>
        <taxon>Caldisericia</taxon>
        <taxon>Caldisericales</taxon>
        <taxon>Caldisericaceae</taxon>
        <taxon>Caldisericum</taxon>
    </lineage>
</organism>
<dbReference type="InterPro" id="IPR021878">
    <property type="entry name" value="TgpA_N"/>
</dbReference>
<keyword evidence="1" id="KW-0472">Membrane</keyword>
<dbReference type="InterPro" id="IPR038765">
    <property type="entry name" value="Papain-like_cys_pep_sf"/>
</dbReference>
<dbReference type="InterPro" id="IPR052901">
    <property type="entry name" value="Bact_TGase-like"/>
</dbReference>
<sequence length="594" mass="68470">MLIYNGLILLLIFPILACILKDTRVSKDFKKGFEIFPLLTFLFLLAVRADLFVVVSSLLLASISAKFVLSNDPKDYFEIFVVGLMLSLLSSIGTIAFGFGIVAIFFLISSFFFLIQTQFKNSIPLKKSAPDKKDIFIYIATSLLFSLILFFSLPRFTLGVIHGNPIGAKATSNFSEDVSIDSNPITLDYSIVMRIEKNKQNMPLYISGLRYTTFLNGKWYKSEQKEKVYPDLLGVFLERTMKKATIYLEPNNTNVIFMVDYARGIYGNFNLIYKDNIGNLFFETPFFKTVKYDSFFEDFPLKEKLSNEDLKRYLDVRGVNPQIIELANSISKNSSKQTDKLNAILNYLKTSNEYSLNPTARNIDDFMLNHASGYCEHFATAFVILARASNIPARLVSGFVTTEWNDTLKYYIVRAKDAHTWAEVYMNNAWVRIDPTPPSQTQVSKISLFADSIRMFWYKNFVTYNVESQVRLFSNIQETFTNFGKNTLNLVEVLRSNIYSVLIIGLLILVSSLIKKRKRNQIDIITKKIINLIGNDKSENETILEFAKRKRKDKELQILLNLYYEYRFGKKYWLKDAISKMIKDFQSQKSLLTN</sequence>
<protein>
    <recommendedName>
        <fullName evidence="2">Transglutaminase-like domain-containing protein</fullName>
    </recommendedName>
</protein>
<dbReference type="KEGG" id="cex:CSE_09930"/>
<feature type="domain" description="Transglutaminase-like" evidence="2">
    <location>
        <begin position="367"/>
        <end position="437"/>
    </location>
</feature>
<keyword evidence="1" id="KW-0812">Transmembrane</keyword>
<reference evidence="3 4" key="1">
    <citation type="submission" date="2011-01" db="EMBL/GenBank/DDBJ databases">
        <title>Whole genome sequence of Caldisericum exile AZM16c01.</title>
        <authorList>
            <person name="Narita-Yamada S."/>
            <person name="Kawakoshi A."/>
            <person name="Nakamura S."/>
            <person name="Sasagawa M."/>
            <person name="Fukada J."/>
            <person name="Sekine M."/>
            <person name="Kato Y."/>
            <person name="Fukai R."/>
            <person name="Sasaki K."/>
            <person name="Hanamaki A."/>
            <person name="Narita H."/>
            <person name="Konno Y."/>
            <person name="Mori K."/>
            <person name="Yamazaki S."/>
            <person name="Suzuki K."/>
            <person name="Fujita N."/>
        </authorList>
    </citation>
    <scope>NUCLEOTIDE SEQUENCE [LARGE SCALE GENOMIC DNA]</scope>
    <source>
        <strain evidence="4">DSM 21853 / NBRC 104410 / AZM16c01</strain>
    </source>
</reference>
<dbReference type="InterPro" id="IPR002931">
    <property type="entry name" value="Transglutaminase-like"/>
</dbReference>
<name>A0A7U6GEW6_CALEA</name>
<dbReference type="PANTHER" id="PTHR42736:SF1">
    <property type="entry name" value="PROTEIN-GLUTAMINE GAMMA-GLUTAMYLTRANSFERASE"/>
    <property type="match status" value="1"/>
</dbReference>
<evidence type="ECO:0000259" key="2">
    <source>
        <dbReference type="SMART" id="SM00460"/>
    </source>
</evidence>
<evidence type="ECO:0000313" key="3">
    <source>
        <dbReference type="EMBL" id="BAL81119.1"/>
    </source>
</evidence>
<dbReference type="SMART" id="SM00460">
    <property type="entry name" value="TGc"/>
    <property type="match status" value="1"/>
</dbReference>
<gene>
    <name evidence="3" type="ordered locus">CSE_09930</name>
</gene>
<dbReference type="Proteomes" id="UP000004793">
    <property type="component" value="Chromosome"/>
</dbReference>
<keyword evidence="1" id="KW-1133">Transmembrane helix</keyword>
<feature type="transmembrane region" description="Helical" evidence="1">
    <location>
        <begin position="135"/>
        <end position="153"/>
    </location>
</feature>
<feature type="transmembrane region" description="Helical" evidence="1">
    <location>
        <begin position="35"/>
        <end position="61"/>
    </location>
</feature>
<feature type="transmembrane region" description="Helical" evidence="1">
    <location>
        <begin position="81"/>
        <end position="114"/>
    </location>
</feature>